<evidence type="ECO:0008006" key="3">
    <source>
        <dbReference type="Google" id="ProtNLM"/>
    </source>
</evidence>
<reference evidence="1 2" key="1">
    <citation type="submission" date="2018-02" db="EMBL/GenBank/DDBJ databases">
        <title>Sphingobacterium KA21.</title>
        <authorList>
            <person name="Vasarhelyi B.M."/>
            <person name="Deshmukh S."/>
            <person name="Balint B."/>
            <person name="Kukolya J."/>
        </authorList>
    </citation>
    <scope>NUCLEOTIDE SEQUENCE [LARGE SCALE GENOMIC DNA]</scope>
    <source>
        <strain evidence="1 2">Ka21</strain>
    </source>
</reference>
<protein>
    <recommendedName>
        <fullName evidence="3">Rhodanese domain-containing protein</fullName>
    </recommendedName>
</protein>
<gene>
    <name evidence="1" type="ORF">C4F40_00315</name>
</gene>
<dbReference type="Proteomes" id="UP000618319">
    <property type="component" value="Unassembled WGS sequence"/>
</dbReference>
<evidence type="ECO:0000313" key="1">
    <source>
        <dbReference type="EMBL" id="MBE8719172.1"/>
    </source>
</evidence>
<dbReference type="RefSeq" id="WP_196939142.1">
    <property type="nucleotide sequence ID" value="NZ_MU158689.1"/>
</dbReference>
<comment type="caution">
    <text evidence="1">The sequence shown here is derived from an EMBL/GenBank/DDBJ whole genome shotgun (WGS) entry which is preliminary data.</text>
</comment>
<accession>A0ABR9T2C7</accession>
<proteinExistence type="predicted"/>
<keyword evidence="2" id="KW-1185">Reference proteome</keyword>
<organism evidence="1 2">
    <name type="scientific">Sphingobacterium pedocola</name>
    <dbReference type="NCBI Taxonomy" id="2082722"/>
    <lineage>
        <taxon>Bacteria</taxon>
        <taxon>Pseudomonadati</taxon>
        <taxon>Bacteroidota</taxon>
        <taxon>Sphingobacteriia</taxon>
        <taxon>Sphingobacteriales</taxon>
        <taxon>Sphingobacteriaceae</taxon>
        <taxon>Sphingobacterium</taxon>
    </lineage>
</organism>
<evidence type="ECO:0000313" key="2">
    <source>
        <dbReference type="Proteomes" id="UP000618319"/>
    </source>
</evidence>
<dbReference type="EMBL" id="PSKQ01000007">
    <property type="protein sequence ID" value="MBE8719172.1"/>
    <property type="molecule type" value="Genomic_DNA"/>
</dbReference>
<sequence length="59" mass="6814">MEQSPKIGFQDLLRPEDSAVMLNVRQPYEFANLQSREFRKVIKNVVGLAKIAAIKKIKR</sequence>
<name>A0ABR9T2C7_9SPHI</name>